<dbReference type="Proteomes" id="UP000199002">
    <property type="component" value="Unassembled WGS sequence"/>
</dbReference>
<feature type="compositionally biased region" description="Basic and acidic residues" evidence="1">
    <location>
        <begin position="49"/>
        <end position="60"/>
    </location>
</feature>
<dbReference type="RefSeq" id="WP_092700601.1">
    <property type="nucleotide sequence ID" value="NZ_CAXIQL010000074.1"/>
</dbReference>
<evidence type="ECO:0000313" key="3">
    <source>
        <dbReference type="Proteomes" id="UP000199002"/>
    </source>
</evidence>
<proteinExistence type="predicted"/>
<keyword evidence="3" id="KW-1185">Reference proteome</keyword>
<evidence type="ECO:0000313" key="2">
    <source>
        <dbReference type="EMBL" id="SEA84754.1"/>
    </source>
</evidence>
<dbReference type="AlphaFoldDB" id="A0A1H4EI46"/>
<reference evidence="3" key="1">
    <citation type="submission" date="2016-10" db="EMBL/GenBank/DDBJ databases">
        <authorList>
            <person name="Varghese N."/>
            <person name="Submissions S."/>
        </authorList>
    </citation>
    <scope>NUCLEOTIDE SEQUENCE [LARGE SCALE GENOMIC DNA]</scope>
    <source>
        <strain evidence="3">DSM 25157</strain>
    </source>
</reference>
<accession>A0A1H4EI46</accession>
<sequence>MSLPDLSFLHQARAPYDQGQAAPLPSLPPTQPQRHSPLRPKRPLAELITELRSHQAEREALQQGNAQLHASEKRRVAGHDAT</sequence>
<dbReference type="GeneID" id="34234405"/>
<name>A0A1H4EI46_9BURK</name>
<dbReference type="STRING" id="592050.SAMN05421875_1363"/>
<organism evidence="2 3">
    <name type="scientific">Acidovorax soli</name>
    <dbReference type="NCBI Taxonomy" id="592050"/>
    <lineage>
        <taxon>Bacteria</taxon>
        <taxon>Pseudomonadati</taxon>
        <taxon>Pseudomonadota</taxon>
        <taxon>Betaproteobacteria</taxon>
        <taxon>Burkholderiales</taxon>
        <taxon>Comamonadaceae</taxon>
        <taxon>Acidovorax</taxon>
    </lineage>
</organism>
<protein>
    <submittedName>
        <fullName evidence="2">Uncharacterized protein</fullName>
    </submittedName>
</protein>
<gene>
    <name evidence="2" type="ORF">SAMN05421875_1363</name>
</gene>
<dbReference type="EMBL" id="FNQJ01000036">
    <property type="protein sequence ID" value="SEA84754.1"/>
    <property type="molecule type" value="Genomic_DNA"/>
</dbReference>
<feature type="compositionally biased region" description="Basic and acidic residues" evidence="1">
    <location>
        <begin position="70"/>
        <end position="82"/>
    </location>
</feature>
<evidence type="ECO:0000256" key="1">
    <source>
        <dbReference type="SAM" id="MobiDB-lite"/>
    </source>
</evidence>
<feature type="region of interest" description="Disordered" evidence="1">
    <location>
        <begin position="1"/>
        <end position="82"/>
    </location>
</feature>